<gene>
    <name evidence="2" type="ORF">GCM10011521_16260</name>
</gene>
<evidence type="ECO:0000256" key="1">
    <source>
        <dbReference type="SAM" id="Phobius"/>
    </source>
</evidence>
<keyword evidence="1" id="KW-0812">Transmembrane</keyword>
<accession>A0ABQ1HJ39</accession>
<dbReference type="Proteomes" id="UP000623419">
    <property type="component" value="Unassembled WGS sequence"/>
</dbReference>
<evidence type="ECO:0000313" key="2">
    <source>
        <dbReference type="EMBL" id="GGA78792.1"/>
    </source>
</evidence>
<feature type="transmembrane region" description="Helical" evidence="1">
    <location>
        <begin position="12"/>
        <end position="30"/>
    </location>
</feature>
<sequence>MSKQTNRRIDRLRVAAFSGAALYVFLILLFKLGFRGKFSKWDGSTTWAEVGSVAPSFLVASIAVAAITYFWPRE</sequence>
<evidence type="ECO:0000313" key="3">
    <source>
        <dbReference type="Proteomes" id="UP000623419"/>
    </source>
</evidence>
<keyword evidence="3" id="KW-1185">Reference proteome</keyword>
<proteinExistence type="predicted"/>
<reference evidence="3" key="1">
    <citation type="journal article" date="2019" name="Int. J. Syst. Evol. Microbiol.">
        <title>The Global Catalogue of Microorganisms (GCM) 10K type strain sequencing project: providing services to taxonomists for standard genome sequencing and annotation.</title>
        <authorList>
            <consortium name="The Broad Institute Genomics Platform"/>
            <consortium name="The Broad Institute Genome Sequencing Center for Infectious Disease"/>
            <person name="Wu L."/>
            <person name="Ma J."/>
        </authorList>
    </citation>
    <scope>NUCLEOTIDE SEQUENCE [LARGE SCALE GENOMIC DNA]</scope>
    <source>
        <strain evidence="3">CGMCC 1.15905</strain>
    </source>
</reference>
<keyword evidence="1" id="KW-1133">Transmembrane helix</keyword>
<comment type="caution">
    <text evidence="2">The sequence shown here is derived from an EMBL/GenBank/DDBJ whole genome shotgun (WGS) entry which is preliminary data.</text>
</comment>
<name>A0ABQ1HJ39_9GAMM</name>
<feature type="transmembrane region" description="Helical" evidence="1">
    <location>
        <begin position="50"/>
        <end position="71"/>
    </location>
</feature>
<keyword evidence="1" id="KW-0472">Membrane</keyword>
<protein>
    <submittedName>
        <fullName evidence="2">Uncharacterized protein</fullName>
    </submittedName>
</protein>
<organism evidence="2 3">
    <name type="scientific">Arenimonas soli</name>
    <dbReference type="NCBI Taxonomy" id="2269504"/>
    <lineage>
        <taxon>Bacteria</taxon>
        <taxon>Pseudomonadati</taxon>
        <taxon>Pseudomonadota</taxon>
        <taxon>Gammaproteobacteria</taxon>
        <taxon>Lysobacterales</taxon>
        <taxon>Lysobacteraceae</taxon>
        <taxon>Arenimonas</taxon>
    </lineage>
</organism>
<dbReference type="EMBL" id="BMKC01000002">
    <property type="protein sequence ID" value="GGA78792.1"/>
    <property type="molecule type" value="Genomic_DNA"/>
</dbReference>